<name>A0A1E7ZCD3_9ALTE</name>
<evidence type="ECO:0000256" key="4">
    <source>
        <dbReference type="ARBA" id="ARBA00022452"/>
    </source>
</evidence>
<comment type="similarity">
    <text evidence="2 10 12">Belongs to the TonB-dependent receptor family.</text>
</comment>
<keyword evidence="5 10" id="KW-0812">Transmembrane</keyword>
<dbReference type="PANTHER" id="PTHR30069">
    <property type="entry name" value="TONB-DEPENDENT OUTER MEMBRANE RECEPTOR"/>
    <property type="match status" value="1"/>
</dbReference>
<dbReference type="InterPro" id="IPR039426">
    <property type="entry name" value="TonB-dep_rcpt-like"/>
</dbReference>
<dbReference type="PROSITE" id="PS52016">
    <property type="entry name" value="TONB_DEPENDENT_REC_3"/>
    <property type="match status" value="1"/>
</dbReference>
<dbReference type="Pfam" id="PF00593">
    <property type="entry name" value="TonB_dep_Rec_b-barrel"/>
    <property type="match status" value="1"/>
</dbReference>
<dbReference type="SUPFAM" id="SSF56935">
    <property type="entry name" value="Porins"/>
    <property type="match status" value="1"/>
</dbReference>
<dbReference type="InterPro" id="IPR037066">
    <property type="entry name" value="Plug_dom_sf"/>
</dbReference>
<feature type="chain" id="PRO_5009209679" description="TonB-dependent receptor" evidence="13">
    <location>
        <begin position="19"/>
        <end position="661"/>
    </location>
</feature>
<keyword evidence="17" id="KW-1185">Reference proteome</keyword>
<keyword evidence="4 10" id="KW-1134">Transmembrane beta strand</keyword>
<evidence type="ECO:0000313" key="17">
    <source>
        <dbReference type="Proteomes" id="UP000175691"/>
    </source>
</evidence>
<comment type="subcellular location">
    <subcellularLocation>
        <location evidence="1 10">Cell outer membrane</location>
        <topology evidence="1 10">Multi-pass membrane protein</topology>
    </subcellularLocation>
</comment>
<keyword evidence="6 13" id="KW-0732">Signal</keyword>
<feature type="domain" description="TonB-dependent receptor plug" evidence="15">
    <location>
        <begin position="37"/>
        <end position="129"/>
    </location>
</feature>
<evidence type="ECO:0000256" key="9">
    <source>
        <dbReference type="ARBA" id="ARBA00023237"/>
    </source>
</evidence>
<reference evidence="16 17" key="1">
    <citation type="submission" date="2016-08" db="EMBL/GenBank/DDBJ databases">
        <authorList>
            <person name="Seilhamer J.J."/>
        </authorList>
    </citation>
    <scope>NUCLEOTIDE SEQUENCE [LARGE SCALE GENOMIC DNA]</scope>
    <source>
        <strain evidence="16 17">KCTC 42603</strain>
    </source>
</reference>
<dbReference type="PANTHER" id="PTHR30069:SF41">
    <property type="entry name" value="HEME_HEMOPEXIN UTILIZATION PROTEIN C"/>
    <property type="match status" value="1"/>
</dbReference>
<evidence type="ECO:0000259" key="15">
    <source>
        <dbReference type="Pfam" id="PF07715"/>
    </source>
</evidence>
<evidence type="ECO:0000256" key="1">
    <source>
        <dbReference type="ARBA" id="ARBA00004571"/>
    </source>
</evidence>
<dbReference type="InterPro" id="IPR036942">
    <property type="entry name" value="Beta-barrel_TonB_sf"/>
</dbReference>
<dbReference type="InterPro" id="IPR000531">
    <property type="entry name" value="Beta-barrel_TonB"/>
</dbReference>
<keyword evidence="7 12" id="KW-0798">TonB box</keyword>
<dbReference type="RefSeq" id="WP_070124732.1">
    <property type="nucleotide sequence ID" value="NZ_MDHN01000015.1"/>
</dbReference>
<evidence type="ECO:0000256" key="11">
    <source>
        <dbReference type="PROSITE-ProRule" id="PRU10144"/>
    </source>
</evidence>
<sequence>MKKHTLAFAVLSALSAHASANTAAEPEHVEIWGTTVKSSSVFIGEQAIESKQADHLSDLLRDIPGVDVGGTHSLNQRINVRGLDDTDLEVLIDGASQTNYMFHHMGNLNINPDILESVDIQVGSNSVVHSGLGGALEFRTKSASDLLTDNEQFGGSVLAGYNTNDSQYLSLTGFGQLTDNLDILVYGTSMNRNNFDDGDGVEVLGSDGKIENAMAKLGWNIDQTSRVAIKYDAYRNRGWYSARPDMGVRTNAAIGGGEVPLFDTHYDRDTLSGHYELNLGTMLNLRADLYQNEQELWRNYNGATTEGTSKNTGLTLIANSLLNTADIRHQFTYGVKWIKADNQSESVTDGVTTLGREQADDTGIFVEDAIDFGNGLVVTPGVRYNHYDKSSMATEGVDSWSDWQTALAAEYAITREIVVHASTTDLFKGPQPGEIFVNDQAGKVRNPDLEPETGTNREIGIRYNSADVLGADEFRVGFTAFKTEIDSYIEEVDYPEDDCTGRGCLTWDRNIGSVDIDGFEASVFYSLDVFNALVTYAKSDSEVKDSTAVTQPLDREVGDSMGLTLNYYLTDYDVDLRWHTQKTFSEGAKAGFAVHNVTAIWHPEYFQDNLNVTLGIENLLDKLYVSHASRTGTTTHPVFGALELSDYEPGRNIKLSVAYKF</sequence>
<dbReference type="InterPro" id="IPR010917">
    <property type="entry name" value="TonB_rcpt_CS"/>
</dbReference>
<evidence type="ECO:0000256" key="12">
    <source>
        <dbReference type="RuleBase" id="RU003357"/>
    </source>
</evidence>
<evidence type="ECO:0000256" key="13">
    <source>
        <dbReference type="SAM" id="SignalP"/>
    </source>
</evidence>
<evidence type="ECO:0000256" key="8">
    <source>
        <dbReference type="ARBA" id="ARBA00023136"/>
    </source>
</evidence>
<accession>A0A1E7ZCD3</accession>
<dbReference type="Gene3D" id="2.170.130.10">
    <property type="entry name" value="TonB-dependent receptor, plug domain"/>
    <property type="match status" value="1"/>
</dbReference>
<dbReference type="GO" id="GO:0009279">
    <property type="term" value="C:cell outer membrane"/>
    <property type="evidence" value="ECO:0007669"/>
    <property type="project" value="UniProtKB-SubCell"/>
</dbReference>
<feature type="short sequence motif" description="TonB C-terminal box" evidence="11">
    <location>
        <begin position="644"/>
        <end position="661"/>
    </location>
</feature>
<dbReference type="CDD" id="cd01347">
    <property type="entry name" value="ligand_gated_channel"/>
    <property type="match status" value="1"/>
</dbReference>
<evidence type="ECO:0000256" key="6">
    <source>
        <dbReference type="ARBA" id="ARBA00022729"/>
    </source>
</evidence>
<dbReference type="PROSITE" id="PS01156">
    <property type="entry name" value="TONB_DEPENDENT_REC_2"/>
    <property type="match status" value="1"/>
</dbReference>
<evidence type="ECO:0000259" key="14">
    <source>
        <dbReference type="Pfam" id="PF00593"/>
    </source>
</evidence>
<dbReference type="GO" id="GO:0044718">
    <property type="term" value="P:siderophore transmembrane transport"/>
    <property type="evidence" value="ECO:0007669"/>
    <property type="project" value="TreeGrafter"/>
</dbReference>
<keyword evidence="8 10" id="KW-0472">Membrane</keyword>
<evidence type="ECO:0000256" key="10">
    <source>
        <dbReference type="PROSITE-ProRule" id="PRU01360"/>
    </source>
</evidence>
<proteinExistence type="inferred from homology"/>
<comment type="caution">
    <text evidence="16">The sequence shown here is derived from an EMBL/GenBank/DDBJ whole genome shotgun (WGS) entry which is preliminary data.</text>
</comment>
<organism evidence="16 17">
    <name type="scientific">Alteromonas confluentis</name>
    <dbReference type="NCBI Taxonomy" id="1656094"/>
    <lineage>
        <taxon>Bacteria</taxon>
        <taxon>Pseudomonadati</taxon>
        <taxon>Pseudomonadota</taxon>
        <taxon>Gammaproteobacteria</taxon>
        <taxon>Alteromonadales</taxon>
        <taxon>Alteromonadaceae</taxon>
        <taxon>Alteromonas/Salinimonas group</taxon>
        <taxon>Alteromonas</taxon>
    </lineage>
</organism>
<dbReference type="OrthoDB" id="9760494at2"/>
<feature type="signal peptide" evidence="13">
    <location>
        <begin position="1"/>
        <end position="18"/>
    </location>
</feature>
<gene>
    <name evidence="16" type="ORF">BFC18_08350</name>
</gene>
<dbReference type="Proteomes" id="UP000175691">
    <property type="component" value="Unassembled WGS sequence"/>
</dbReference>
<keyword evidence="3 10" id="KW-0813">Transport</keyword>
<dbReference type="STRING" id="1656094.BFC18_08350"/>
<evidence type="ECO:0008006" key="18">
    <source>
        <dbReference type="Google" id="ProtNLM"/>
    </source>
</evidence>
<protein>
    <recommendedName>
        <fullName evidence="18">TonB-dependent receptor</fullName>
    </recommendedName>
</protein>
<evidence type="ECO:0000256" key="3">
    <source>
        <dbReference type="ARBA" id="ARBA00022448"/>
    </source>
</evidence>
<dbReference type="Gene3D" id="2.40.170.20">
    <property type="entry name" value="TonB-dependent receptor, beta-barrel domain"/>
    <property type="match status" value="1"/>
</dbReference>
<dbReference type="AlphaFoldDB" id="A0A1E7ZCD3"/>
<dbReference type="GO" id="GO:0015344">
    <property type="term" value="F:siderophore uptake transmembrane transporter activity"/>
    <property type="evidence" value="ECO:0007669"/>
    <property type="project" value="TreeGrafter"/>
</dbReference>
<evidence type="ECO:0000313" key="16">
    <source>
        <dbReference type="EMBL" id="OFC71167.1"/>
    </source>
</evidence>
<dbReference type="Pfam" id="PF07715">
    <property type="entry name" value="Plug"/>
    <property type="match status" value="1"/>
</dbReference>
<dbReference type="EMBL" id="MDHN01000015">
    <property type="protein sequence ID" value="OFC71167.1"/>
    <property type="molecule type" value="Genomic_DNA"/>
</dbReference>
<keyword evidence="9 10" id="KW-0998">Cell outer membrane</keyword>
<dbReference type="InterPro" id="IPR012910">
    <property type="entry name" value="Plug_dom"/>
</dbReference>
<evidence type="ECO:0000256" key="2">
    <source>
        <dbReference type="ARBA" id="ARBA00009810"/>
    </source>
</evidence>
<evidence type="ECO:0000256" key="5">
    <source>
        <dbReference type="ARBA" id="ARBA00022692"/>
    </source>
</evidence>
<evidence type="ECO:0000256" key="7">
    <source>
        <dbReference type="ARBA" id="ARBA00023077"/>
    </source>
</evidence>
<feature type="domain" description="TonB-dependent receptor-like beta-barrel" evidence="14">
    <location>
        <begin position="226"/>
        <end position="619"/>
    </location>
</feature>